<dbReference type="SUPFAM" id="SSF55166">
    <property type="entry name" value="Hedgehog/DD-peptidase"/>
    <property type="match status" value="1"/>
</dbReference>
<dbReference type="InterPro" id="IPR003709">
    <property type="entry name" value="VanY-like_core_dom"/>
</dbReference>
<feature type="domain" description="D-alanyl-D-alanine carboxypeptidase-like core" evidence="1">
    <location>
        <begin position="25"/>
        <end position="176"/>
    </location>
</feature>
<accession>A0A0C3HQJ4</accession>
<dbReference type="RefSeq" id="WP_041156061.1">
    <property type="nucleotide sequence ID" value="NZ_CBCRVP010000001.1"/>
</dbReference>
<proteinExistence type="predicted"/>
<comment type="caution">
    <text evidence="2">The sequence shown here is derived from an EMBL/GenBank/DDBJ whole genome shotgun (WGS) entry which is preliminary data.</text>
</comment>
<dbReference type="Gene3D" id="3.30.1380.10">
    <property type="match status" value="1"/>
</dbReference>
<dbReference type="InterPro" id="IPR009045">
    <property type="entry name" value="Zn_M74/Hedgehog-like"/>
</dbReference>
<dbReference type="GO" id="GO:0008233">
    <property type="term" value="F:peptidase activity"/>
    <property type="evidence" value="ECO:0007669"/>
    <property type="project" value="InterPro"/>
</dbReference>
<dbReference type="Pfam" id="PF02557">
    <property type="entry name" value="VanY"/>
    <property type="match status" value="1"/>
</dbReference>
<evidence type="ECO:0000259" key="1">
    <source>
        <dbReference type="Pfam" id="PF02557"/>
    </source>
</evidence>
<evidence type="ECO:0000313" key="3">
    <source>
        <dbReference type="Proteomes" id="UP000031977"/>
    </source>
</evidence>
<reference evidence="2 3" key="1">
    <citation type="submission" date="2015-01" db="EMBL/GenBank/DDBJ databases">
        <title>Draft genome of Vibrio mytili type strain CAIM 528.</title>
        <authorList>
            <person name="Gonzalez-Castillo A."/>
            <person name="Gomez-Gil B."/>
            <person name="Enciso-Ibarra J."/>
        </authorList>
    </citation>
    <scope>NUCLEOTIDE SEQUENCE [LARGE SCALE GENOMIC DNA]</scope>
    <source>
        <strain evidence="2 3">CAIM 528</strain>
    </source>
</reference>
<protein>
    <submittedName>
        <fullName evidence="2">Peptidase M15</fullName>
    </submittedName>
</protein>
<name>A0A0C3HQJ4_9VIBR</name>
<sequence length="233" mass="26192">MTPSQLTGTTNTHLQSTMIGQKAFLLHSEVTNDLLAMIEAATLAGFKMEIASGFRDFSRQRSIWNGKFAGELPVLDSNSAPLNKEDLSDEEKLMAILRWSALPGGSRHHWGCDFDVYARNLLPEDVQLKLEPWEYLQGHQNAFYQWLTAHLDEFGFFFPYQHDLGGVAVEPWHISHKVIGQQCLSQLTPEILKGELTRQNQLGAIAGLEVILNNLEKIMSTYICNITPPPEAL</sequence>
<dbReference type="PANTHER" id="PTHR34385:SF1">
    <property type="entry name" value="PEPTIDOGLYCAN L-ALANYL-D-GLUTAMATE ENDOPEPTIDASE CWLK"/>
    <property type="match status" value="1"/>
</dbReference>
<dbReference type="PANTHER" id="PTHR34385">
    <property type="entry name" value="D-ALANYL-D-ALANINE CARBOXYPEPTIDASE"/>
    <property type="match status" value="1"/>
</dbReference>
<dbReference type="CDD" id="cd14847">
    <property type="entry name" value="DD-carboxypeptidase_like"/>
    <property type="match status" value="1"/>
</dbReference>
<dbReference type="InterPro" id="IPR052179">
    <property type="entry name" value="DD-CPase-like"/>
</dbReference>
<dbReference type="AlphaFoldDB" id="A0A0C3HQJ4"/>
<gene>
    <name evidence="2" type="ORF">SU60_14040</name>
</gene>
<dbReference type="EMBL" id="JXOK01000050">
    <property type="protein sequence ID" value="KIN10411.1"/>
    <property type="molecule type" value="Genomic_DNA"/>
</dbReference>
<dbReference type="GO" id="GO:0006508">
    <property type="term" value="P:proteolysis"/>
    <property type="evidence" value="ECO:0007669"/>
    <property type="project" value="InterPro"/>
</dbReference>
<dbReference type="Proteomes" id="UP000031977">
    <property type="component" value="Unassembled WGS sequence"/>
</dbReference>
<organism evidence="2 3">
    <name type="scientific">Vibrio mytili</name>
    <dbReference type="NCBI Taxonomy" id="50718"/>
    <lineage>
        <taxon>Bacteria</taxon>
        <taxon>Pseudomonadati</taxon>
        <taxon>Pseudomonadota</taxon>
        <taxon>Gammaproteobacteria</taxon>
        <taxon>Vibrionales</taxon>
        <taxon>Vibrionaceae</taxon>
        <taxon>Vibrio</taxon>
    </lineage>
</organism>
<dbReference type="STRING" id="50718.SU60_14040"/>
<evidence type="ECO:0000313" key="2">
    <source>
        <dbReference type="EMBL" id="KIN10411.1"/>
    </source>
</evidence>
<keyword evidence="3" id="KW-1185">Reference proteome</keyword>
<dbReference type="OrthoDB" id="9792074at2"/>